<organism evidence="1 2">
    <name type="scientific">Plebeiibacterium marinum</name>
    <dbReference type="NCBI Taxonomy" id="2992111"/>
    <lineage>
        <taxon>Bacteria</taxon>
        <taxon>Pseudomonadati</taxon>
        <taxon>Bacteroidota</taxon>
        <taxon>Bacteroidia</taxon>
        <taxon>Marinilabiliales</taxon>
        <taxon>Marinilabiliaceae</taxon>
        <taxon>Plebeiibacterium</taxon>
    </lineage>
</organism>
<protein>
    <submittedName>
        <fullName evidence="1">DUF2141 domain-containing protein</fullName>
    </submittedName>
</protein>
<keyword evidence="2" id="KW-1185">Reference proteome</keyword>
<name>A0AAE3MG95_9BACT</name>
<dbReference type="InterPro" id="IPR018673">
    <property type="entry name" value="DUF2141"/>
</dbReference>
<dbReference type="Proteomes" id="UP001207408">
    <property type="component" value="Unassembled WGS sequence"/>
</dbReference>
<evidence type="ECO:0000313" key="1">
    <source>
        <dbReference type="EMBL" id="MCW3807036.1"/>
    </source>
</evidence>
<dbReference type="RefSeq" id="WP_301201049.1">
    <property type="nucleotide sequence ID" value="NZ_JAPDPI010000036.1"/>
</dbReference>
<dbReference type="Pfam" id="PF09912">
    <property type="entry name" value="DUF2141"/>
    <property type="match status" value="1"/>
</dbReference>
<evidence type="ECO:0000313" key="2">
    <source>
        <dbReference type="Proteomes" id="UP001207408"/>
    </source>
</evidence>
<sequence length="140" mass="16083">MKNISLLVFMVVLGQYVFSQTPSLTINVPNIDPKVGELQVSVFNSEESFLKENEEYKIYRFKIDKSDGKFIISDLQEGIYALVIYHDKNNNKEMDRSFLGIPKEGYAFSNNYKPSLSGPDFEDCSFALKANKELVIKLMY</sequence>
<accession>A0AAE3MG95</accession>
<gene>
    <name evidence="1" type="ORF">OM074_15470</name>
</gene>
<dbReference type="EMBL" id="JAPDPI010000036">
    <property type="protein sequence ID" value="MCW3807036.1"/>
    <property type="molecule type" value="Genomic_DNA"/>
</dbReference>
<dbReference type="AlphaFoldDB" id="A0AAE3MG95"/>
<comment type="caution">
    <text evidence="1">The sequence shown here is derived from an EMBL/GenBank/DDBJ whole genome shotgun (WGS) entry which is preliminary data.</text>
</comment>
<reference evidence="1" key="1">
    <citation type="submission" date="2022-10" db="EMBL/GenBank/DDBJ databases">
        <authorList>
            <person name="Yu W.X."/>
        </authorList>
    </citation>
    <scope>NUCLEOTIDE SEQUENCE</scope>
    <source>
        <strain evidence="1">D04</strain>
    </source>
</reference>
<proteinExistence type="predicted"/>